<dbReference type="SMART" id="SM00827">
    <property type="entry name" value="PKS_AT"/>
    <property type="match status" value="1"/>
</dbReference>
<reference evidence="14" key="1">
    <citation type="journal article" date="2019" name="Int. J. Syst. Evol. Microbiol.">
        <title>The Global Catalogue of Microorganisms (GCM) 10K type strain sequencing project: providing services to taxonomists for standard genome sequencing and annotation.</title>
        <authorList>
            <consortium name="The Broad Institute Genomics Platform"/>
            <consortium name="The Broad Institute Genome Sequencing Center for Infectious Disease"/>
            <person name="Wu L."/>
            <person name="Ma J."/>
        </authorList>
    </citation>
    <scope>NUCLEOTIDE SEQUENCE [LARGE SCALE GENOMIC DNA]</scope>
    <source>
        <strain evidence="14">CGMCC 1.13681</strain>
    </source>
</reference>
<protein>
    <submittedName>
        <fullName evidence="13">SDR family NAD(P)-dependent oxidoreductase</fullName>
    </submittedName>
</protein>
<dbReference type="SUPFAM" id="SSF53901">
    <property type="entry name" value="Thiolase-like"/>
    <property type="match status" value="1"/>
</dbReference>
<dbReference type="SUPFAM" id="SSF47336">
    <property type="entry name" value="ACP-like"/>
    <property type="match status" value="1"/>
</dbReference>
<dbReference type="InterPro" id="IPR036736">
    <property type="entry name" value="ACP-like_sf"/>
</dbReference>
<dbReference type="InterPro" id="IPR016036">
    <property type="entry name" value="Malonyl_transacylase_ACP-bd"/>
</dbReference>
<dbReference type="PROSITE" id="PS52004">
    <property type="entry name" value="KS3_2"/>
    <property type="match status" value="1"/>
</dbReference>
<dbReference type="SMART" id="SM00825">
    <property type="entry name" value="PKS_KS"/>
    <property type="match status" value="1"/>
</dbReference>
<dbReference type="SMART" id="SM00826">
    <property type="entry name" value="PKS_DH"/>
    <property type="match status" value="1"/>
</dbReference>
<keyword evidence="7" id="KW-0012">Acyltransferase</keyword>
<dbReference type="EMBL" id="JBHSZO010000049">
    <property type="protein sequence ID" value="MFC7221071.1"/>
    <property type="molecule type" value="Genomic_DNA"/>
</dbReference>
<dbReference type="PANTHER" id="PTHR43775:SF51">
    <property type="entry name" value="INACTIVE PHENOLPHTHIOCEROL SYNTHESIS POLYKETIDE SYNTHASE TYPE I PKS1-RELATED"/>
    <property type="match status" value="1"/>
</dbReference>
<dbReference type="Gene3D" id="1.10.1200.10">
    <property type="entry name" value="ACP-like"/>
    <property type="match status" value="1"/>
</dbReference>
<keyword evidence="14" id="KW-1185">Reference proteome</keyword>
<dbReference type="InterPro" id="IPR014031">
    <property type="entry name" value="Ketoacyl_synth_C"/>
</dbReference>
<evidence type="ECO:0000256" key="4">
    <source>
        <dbReference type="ARBA" id="ARBA00022679"/>
    </source>
</evidence>
<proteinExistence type="predicted"/>
<feature type="region of interest" description="Disordered" evidence="9">
    <location>
        <begin position="908"/>
        <end position="945"/>
    </location>
</feature>
<feature type="domain" description="PKS/mFAS DH" evidence="12">
    <location>
        <begin position="1453"/>
        <end position="1730"/>
    </location>
</feature>
<comment type="caution">
    <text evidence="13">The sequence shown here is derived from an EMBL/GenBank/DDBJ whole genome shotgun (WGS) entry which is preliminary data.</text>
</comment>
<dbReference type="Proteomes" id="UP001596413">
    <property type="component" value="Unassembled WGS sequence"/>
</dbReference>
<dbReference type="InterPro" id="IPR057326">
    <property type="entry name" value="KR_dom"/>
</dbReference>
<dbReference type="Pfam" id="PF02801">
    <property type="entry name" value="Ketoacyl-synt_C"/>
    <property type="match status" value="1"/>
</dbReference>
<dbReference type="CDD" id="cd00833">
    <property type="entry name" value="PKS"/>
    <property type="match status" value="1"/>
</dbReference>
<evidence type="ECO:0000259" key="11">
    <source>
        <dbReference type="PROSITE" id="PS52004"/>
    </source>
</evidence>
<dbReference type="Gene3D" id="3.40.47.10">
    <property type="match status" value="1"/>
</dbReference>
<dbReference type="Gene3D" id="3.10.129.110">
    <property type="entry name" value="Polyketide synthase dehydratase"/>
    <property type="match status" value="1"/>
</dbReference>
<feature type="region of interest" description="Disordered" evidence="9">
    <location>
        <begin position="609"/>
        <end position="635"/>
    </location>
</feature>
<dbReference type="Pfam" id="PF16197">
    <property type="entry name" value="KAsynt_C_assoc"/>
    <property type="match status" value="1"/>
</dbReference>
<dbReference type="InterPro" id="IPR001227">
    <property type="entry name" value="Ac_transferase_dom_sf"/>
</dbReference>
<evidence type="ECO:0000256" key="8">
    <source>
        <dbReference type="PROSITE-ProRule" id="PRU01363"/>
    </source>
</evidence>
<dbReference type="InterPro" id="IPR049551">
    <property type="entry name" value="PKS_DH_C"/>
</dbReference>
<evidence type="ECO:0000313" key="13">
    <source>
        <dbReference type="EMBL" id="MFC7221071.1"/>
    </source>
</evidence>
<keyword evidence="5" id="KW-0045">Antibiotic biosynthesis</keyword>
<feature type="domain" description="Carrier" evidence="10">
    <location>
        <begin position="945"/>
        <end position="1024"/>
    </location>
</feature>
<dbReference type="Pfam" id="PF21089">
    <property type="entry name" value="PKS_DH_N"/>
    <property type="match status" value="1"/>
</dbReference>
<dbReference type="InterPro" id="IPR014043">
    <property type="entry name" value="Acyl_transferase_dom"/>
</dbReference>
<dbReference type="SMART" id="SM00822">
    <property type="entry name" value="PKS_KR"/>
    <property type="match status" value="1"/>
</dbReference>
<dbReference type="Gene3D" id="3.40.366.10">
    <property type="entry name" value="Malonyl-Coenzyme A Acyl Carrier Protein, domain 2"/>
    <property type="match status" value="1"/>
</dbReference>
<dbReference type="InterPro" id="IPR014030">
    <property type="entry name" value="Ketoacyl_synth_N"/>
</dbReference>
<sequence length="1949" mass="202873">MTAADPARTPAHDGIAVVGMACRYPDADDPAQLWDLVVRKRRAFRRLPAERLAVEDYFDATRTSPDSVYATKAAVLEGWSFDRAAFRVPGSVHRSTDPAHWLALETAAKALADAGAPGGSGLDRERVAVVIGNTLTGEVTRARSMRLRWPYVRSVLEATLEEEGVAGALREQILARGAQRYLAPFPEPDDDFLAGGLANTIAGRICNHFDFHGGGFTVDGACSSSLLAVINACSLLHEGSADLALAGGVDISLDPFELVGFARIGALAEDAMRVYDRRPTGFLPGEGCGVVALMRSADAAASGVRVYAEIRGWGMSSDGAGGITRPEEPGQLLALRRAYARAGIDPAALGLLEGHGTGTAVGDAVELGALTTLRAGARHPAALGSVKANIGHTKAAAGVAGLLKAALSVHHGVLPPTTGCEDPEPRLTAPGAVLNVLDEARSWQAGERIAGVSAFGFGGINTHLVLSGPRRPLRARPAPAPLVPARRAQPATEVVLLSGEDRAELVARLERLAQAAPRLSDAEVHDLACAWGRAPHPGPVRAALLAATPEQLTERARSAARALADCAPGAVATRPGLWVGNAAPGRVTLLFPGQGAPLYRDLGDIGADLGETARPSPSSSSRGYPMAAAPGADTATAQSTIHHASLAGLRWLERLGVRAEAALGHSLGEFAALVWAGALTPQQSTQLVARRGELMAERCTPHTGMLALATDAATAHALCSGTSLVIAGYNGPTAHVAAGPLDELDALAARAAERGIATAALDVAHAFHSPAVAEAAKNFAPHVRATAFGAPRPGLYSTVSGEPCRSAAEAEELTCVQMAAPVRFWNALTRAAPTADLFCEVGPGRTLARLAAPTSVPAVSLDLGATDSRARAESAAALFAAGALHETGALFEGREARPVDPWRERVFIPNPCATPEPGPGRPEPGPGRALAAPDPVPVPEQGRGEPERDLTALVLRLVAQATELEPGAIGPDAHLLSDLHLSSLKVTQLLAEAARQAQLQPPAAPLTMADATLGEIVEVLRELPAAGESAQQPPAGVAPWLRCFTEELHPAPAPYPADRADRPGRVTVVAAESDPRGALARRVLTGTPDGHAELLYVPDADNPALAGAFLTAVTSAVRGGRLVLLTHGSGLSGFAGSLHQEHPELGITVLRTPAGEQGLTNAAALACATPGVLTELALDEDGRCHRPATTALPEPTGGDRLLGPNDVLLVSGGGKGLGYAAALALAVRTGTRLALLGRSDPAADPQLRAHLDRLAERGLSAAYRSADLTDAAATARAVADLQRELGPVTALIHASGVNDPRRFTDLTEAQLRAHLAPKTAGLRHLLGALDPTKLRLLVGFGSVIGRYGLPGECHYALANGQLRQQFEQLARELPGCRSLVLDWSVWSGVGMGERLGVLDQLARLDVTPIPADLGIDLLLRLTETPALPTAVAVHGRMGLPPAPLDAAPTGQARRFLGQPRVHYPGVELVVDTALSGASDPYLADHRIDGLPVLPAVVGLEAMAQTASALAGMPLRLARDVALERPVTLGAEGPRTVRIAALVEDGSVSVVLRSDESAFGADHFRARFPLDAAPEQAGVTPPQDGQQPVPAEELYGPLYFHTGRFRRVGELTALAARHLTARLPQALEAGWFGAGEAQGLLLGSPGRNDATIHALQACVPHRRLLPVGCEELWCAPGPVPGAEGEVTVHGRERHFGAGNYVWDVDARDAQGRLLLRWRGLRLRDVGPLHRRGRWTRRLLSVHLERGALALGLDPALTLRIEPGGEAARSVPPVRPPHGTSRSHCAGLTLTASAPAGTAVDWQQAAPGDTEAVLPAPYQGLFEQLRAVLDEPAHVVAARVWTAAECLAKAGRGPTAPLVLDGVFEDGWVRLRSGAELLAGTVLPAHLAPEGALRETGAQEGRADAVIAVAVLAEAERAGRAGEAHVAAQDVRPPAPGDAGGDQPRRERVLQ</sequence>
<keyword evidence="2" id="KW-0596">Phosphopantetheine</keyword>
<keyword evidence="6" id="KW-0511">Multifunctional enzyme</keyword>
<dbReference type="InterPro" id="IPR009081">
    <property type="entry name" value="PP-bd_ACP"/>
</dbReference>
<dbReference type="InterPro" id="IPR032821">
    <property type="entry name" value="PKS_assoc"/>
</dbReference>
<feature type="active site" description="Proton donor; for dehydratase activity" evidence="8">
    <location>
        <position position="1648"/>
    </location>
</feature>
<feature type="compositionally biased region" description="Low complexity" evidence="9">
    <location>
        <begin position="614"/>
        <end position="635"/>
    </location>
</feature>
<dbReference type="InterPro" id="IPR013968">
    <property type="entry name" value="PKS_KR"/>
</dbReference>
<gene>
    <name evidence="13" type="ORF">ACFQLX_23355</name>
</gene>
<feature type="region of interest" description="C-terminal hotdog fold" evidence="8">
    <location>
        <begin position="1585"/>
        <end position="1730"/>
    </location>
</feature>
<feature type="region of interest" description="Disordered" evidence="9">
    <location>
        <begin position="1920"/>
        <end position="1949"/>
    </location>
</feature>
<dbReference type="PANTHER" id="PTHR43775">
    <property type="entry name" value="FATTY ACID SYNTHASE"/>
    <property type="match status" value="1"/>
</dbReference>
<name>A0ABW2GN23_9ACTN</name>
<dbReference type="SUPFAM" id="SSF51735">
    <property type="entry name" value="NAD(P)-binding Rossmann-fold domains"/>
    <property type="match status" value="1"/>
</dbReference>
<evidence type="ECO:0000256" key="2">
    <source>
        <dbReference type="ARBA" id="ARBA00022450"/>
    </source>
</evidence>
<dbReference type="InterPro" id="IPR016039">
    <property type="entry name" value="Thiolase-like"/>
</dbReference>
<dbReference type="InterPro" id="IPR036291">
    <property type="entry name" value="NAD(P)-bd_dom_sf"/>
</dbReference>
<evidence type="ECO:0000256" key="7">
    <source>
        <dbReference type="ARBA" id="ARBA00023315"/>
    </source>
</evidence>
<dbReference type="InterPro" id="IPR049552">
    <property type="entry name" value="PKS_DH_N"/>
</dbReference>
<dbReference type="InterPro" id="IPR020807">
    <property type="entry name" value="PKS_DH"/>
</dbReference>
<evidence type="ECO:0000256" key="6">
    <source>
        <dbReference type="ARBA" id="ARBA00023268"/>
    </source>
</evidence>
<keyword evidence="4" id="KW-0808">Transferase</keyword>
<feature type="active site" description="Proton acceptor; for dehydratase activity" evidence="8">
    <location>
        <position position="1485"/>
    </location>
</feature>
<dbReference type="InterPro" id="IPR050091">
    <property type="entry name" value="PKS_NRPS_Biosynth_Enz"/>
</dbReference>
<dbReference type="SUPFAM" id="SSF55048">
    <property type="entry name" value="Probable ACP-binding domain of malonyl-CoA ACP transacylase"/>
    <property type="match status" value="1"/>
</dbReference>
<keyword evidence="3" id="KW-0597">Phosphoprotein</keyword>
<dbReference type="SUPFAM" id="SSF52151">
    <property type="entry name" value="FabD/lysophospholipase-like"/>
    <property type="match status" value="1"/>
</dbReference>
<dbReference type="RefSeq" id="WP_386418187.1">
    <property type="nucleotide sequence ID" value="NZ_JBHSZO010000049.1"/>
</dbReference>
<evidence type="ECO:0000256" key="5">
    <source>
        <dbReference type="ARBA" id="ARBA00023194"/>
    </source>
</evidence>
<comment type="pathway">
    <text evidence="1">Antibiotic biosynthesis.</text>
</comment>
<evidence type="ECO:0000313" key="14">
    <source>
        <dbReference type="Proteomes" id="UP001596413"/>
    </source>
</evidence>
<dbReference type="Pfam" id="PF14765">
    <property type="entry name" value="PS-DH"/>
    <property type="match status" value="1"/>
</dbReference>
<feature type="domain" description="Ketosynthase family 3 (KS3)" evidence="11">
    <location>
        <begin position="12"/>
        <end position="468"/>
    </location>
</feature>
<dbReference type="Pfam" id="PF00109">
    <property type="entry name" value="ketoacyl-synt"/>
    <property type="match status" value="1"/>
</dbReference>
<dbReference type="InterPro" id="IPR042104">
    <property type="entry name" value="PKS_dehydratase_sf"/>
</dbReference>
<evidence type="ECO:0000256" key="1">
    <source>
        <dbReference type="ARBA" id="ARBA00004792"/>
    </source>
</evidence>
<dbReference type="Gene3D" id="3.40.50.720">
    <property type="entry name" value="NAD(P)-binding Rossmann-like Domain"/>
    <property type="match status" value="1"/>
</dbReference>
<dbReference type="Pfam" id="PF00698">
    <property type="entry name" value="Acyl_transf_1"/>
    <property type="match status" value="1"/>
</dbReference>
<feature type="compositionally biased region" description="Pro residues" evidence="9">
    <location>
        <begin position="912"/>
        <end position="925"/>
    </location>
</feature>
<accession>A0ABW2GN23</accession>
<evidence type="ECO:0000256" key="9">
    <source>
        <dbReference type="SAM" id="MobiDB-lite"/>
    </source>
</evidence>
<dbReference type="PROSITE" id="PS50075">
    <property type="entry name" value="CARRIER"/>
    <property type="match status" value="1"/>
</dbReference>
<dbReference type="InterPro" id="IPR020841">
    <property type="entry name" value="PKS_Beta-ketoAc_synthase_dom"/>
</dbReference>
<dbReference type="InterPro" id="IPR049900">
    <property type="entry name" value="PKS_mFAS_DH"/>
</dbReference>
<dbReference type="Pfam" id="PF00550">
    <property type="entry name" value="PP-binding"/>
    <property type="match status" value="1"/>
</dbReference>
<dbReference type="Pfam" id="PF08659">
    <property type="entry name" value="KR"/>
    <property type="match status" value="1"/>
</dbReference>
<evidence type="ECO:0000256" key="3">
    <source>
        <dbReference type="ARBA" id="ARBA00022553"/>
    </source>
</evidence>
<dbReference type="InterPro" id="IPR016035">
    <property type="entry name" value="Acyl_Trfase/lysoPLipase"/>
</dbReference>
<evidence type="ECO:0000259" key="12">
    <source>
        <dbReference type="PROSITE" id="PS52019"/>
    </source>
</evidence>
<organism evidence="13 14">
    <name type="scientific">Streptomyces polyrhachis</name>
    <dbReference type="NCBI Taxonomy" id="1282885"/>
    <lineage>
        <taxon>Bacteria</taxon>
        <taxon>Bacillati</taxon>
        <taxon>Actinomycetota</taxon>
        <taxon>Actinomycetes</taxon>
        <taxon>Kitasatosporales</taxon>
        <taxon>Streptomycetaceae</taxon>
        <taxon>Streptomyces</taxon>
    </lineage>
</organism>
<dbReference type="PROSITE" id="PS52019">
    <property type="entry name" value="PKS_MFAS_DH"/>
    <property type="match status" value="1"/>
</dbReference>
<evidence type="ECO:0000259" key="10">
    <source>
        <dbReference type="PROSITE" id="PS50075"/>
    </source>
</evidence>
<feature type="region of interest" description="N-terminal hotdog fold" evidence="8">
    <location>
        <begin position="1453"/>
        <end position="1574"/>
    </location>
</feature>